<comment type="caution">
    <text evidence="1">The sequence shown here is derived from an EMBL/GenBank/DDBJ whole genome shotgun (WGS) entry which is preliminary data.</text>
</comment>
<evidence type="ECO:0000313" key="1">
    <source>
        <dbReference type="EMBL" id="PSJ41689.1"/>
    </source>
</evidence>
<dbReference type="RefSeq" id="WP_106511853.1">
    <property type="nucleotide sequence ID" value="NZ_PXYI01000002.1"/>
</dbReference>
<evidence type="ECO:0000313" key="2">
    <source>
        <dbReference type="Proteomes" id="UP000241167"/>
    </source>
</evidence>
<dbReference type="Gene3D" id="1.20.1270.180">
    <property type="match status" value="1"/>
</dbReference>
<dbReference type="EMBL" id="PXYI01000002">
    <property type="protein sequence ID" value="PSJ41689.1"/>
    <property type="molecule type" value="Genomic_DNA"/>
</dbReference>
<dbReference type="AlphaFoldDB" id="A0A2P7QUP5"/>
<reference evidence="1 2" key="1">
    <citation type="submission" date="2018-03" db="EMBL/GenBank/DDBJ databases">
        <title>The draft genome of Sphingosinicella sp. GL-C-18.</title>
        <authorList>
            <person name="Liu L."/>
            <person name="Li L."/>
            <person name="Liang L."/>
            <person name="Zhang X."/>
            <person name="Wang T."/>
        </authorList>
    </citation>
    <scope>NUCLEOTIDE SEQUENCE [LARGE SCALE GENOMIC DNA]</scope>
    <source>
        <strain evidence="1 2">GL-C-18</strain>
    </source>
</reference>
<dbReference type="OrthoDB" id="7340239at2"/>
<organism evidence="1 2">
    <name type="scientific">Allosphingosinicella deserti</name>
    <dbReference type="NCBI Taxonomy" id="2116704"/>
    <lineage>
        <taxon>Bacteria</taxon>
        <taxon>Pseudomonadati</taxon>
        <taxon>Pseudomonadota</taxon>
        <taxon>Alphaproteobacteria</taxon>
        <taxon>Sphingomonadales</taxon>
        <taxon>Sphingomonadaceae</taxon>
        <taxon>Allosphingosinicella</taxon>
    </lineage>
</organism>
<protein>
    <recommendedName>
        <fullName evidence="3">Lysozyme inhibitor LprI N-terminal domain-containing protein</fullName>
    </recommendedName>
</protein>
<dbReference type="Proteomes" id="UP000241167">
    <property type="component" value="Unassembled WGS sequence"/>
</dbReference>
<sequence>MLLRGGGGRAPVCRQRRRGGLPCLRVRSGAVTRTGIRDAQRAWLRYRDAFLAFAKVKFPAVASDSLAAWLTDKRTEMLETPE</sequence>
<keyword evidence="2" id="KW-1185">Reference proteome</keyword>
<accession>A0A2P7QUP5</accession>
<gene>
    <name evidence="1" type="ORF">C7I55_05155</name>
</gene>
<name>A0A2P7QUP5_9SPHN</name>
<evidence type="ECO:0008006" key="3">
    <source>
        <dbReference type="Google" id="ProtNLM"/>
    </source>
</evidence>
<proteinExistence type="predicted"/>